<dbReference type="CDD" id="cd00102">
    <property type="entry name" value="IPT"/>
    <property type="match status" value="1"/>
</dbReference>
<dbReference type="GO" id="GO:0106335">
    <property type="term" value="F:tRNA (5-carboxymethyluridine(34)-5-O)-methyltransferase activity"/>
    <property type="evidence" value="ECO:0007669"/>
    <property type="project" value="TreeGrafter"/>
</dbReference>
<feature type="compositionally biased region" description="Low complexity" evidence="4">
    <location>
        <begin position="751"/>
        <end position="768"/>
    </location>
</feature>
<feature type="compositionally biased region" description="Polar residues" evidence="4">
    <location>
        <begin position="667"/>
        <end position="690"/>
    </location>
</feature>
<reference evidence="7 8" key="1">
    <citation type="submission" date="2017-03" db="EMBL/GenBank/DDBJ databases">
        <title>Genomes of endolithic fungi from Antarctica.</title>
        <authorList>
            <person name="Coleine C."/>
            <person name="Masonjones S."/>
            <person name="Stajich J.E."/>
        </authorList>
    </citation>
    <scope>NUCLEOTIDE SEQUENCE [LARGE SCALE GENOMIC DNA]</scope>
    <source>
        <strain evidence="7 8">CCFEE 6314</strain>
    </source>
</reference>
<feature type="transmembrane region" description="Helical" evidence="5">
    <location>
        <begin position="1343"/>
        <end position="1362"/>
    </location>
</feature>
<protein>
    <recommendedName>
        <fullName evidence="6">IPT/TIG domain-containing protein</fullName>
    </recommendedName>
</protein>
<evidence type="ECO:0000256" key="5">
    <source>
        <dbReference type="SAM" id="Phobius"/>
    </source>
</evidence>
<dbReference type="Gene3D" id="3.40.50.150">
    <property type="entry name" value="Vaccinia Virus protein VP39"/>
    <property type="match status" value="1"/>
</dbReference>
<keyword evidence="2" id="KW-0808">Transferase</keyword>
<dbReference type="GO" id="GO:0000049">
    <property type="term" value="F:tRNA binding"/>
    <property type="evidence" value="ECO:0007669"/>
    <property type="project" value="TreeGrafter"/>
</dbReference>
<dbReference type="InterPro" id="IPR013783">
    <property type="entry name" value="Ig-like_fold"/>
</dbReference>
<feature type="compositionally biased region" description="Polar residues" evidence="4">
    <location>
        <begin position="251"/>
        <end position="271"/>
    </location>
</feature>
<organism evidence="7 8">
    <name type="scientific">Exophiala mesophila</name>
    <name type="common">Black yeast-like fungus</name>
    <dbReference type="NCBI Taxonomy" id="212818"/>
    <lineage>
        <taxon>Eukaryota</taxon>
        <taxon>Fungi</taxon>
        <taxon>Dikarya</taxon>
        <taxon>Ascomycota</taxon>
        <taxon>Pezizomycotina</taxon>
        <taxon>Eurotiomycetes</taxon>
        <taxon>Chaetothyriomycetidae</taxon>
        <taxon>Chaetothyriales</taxon>
        <taxon>Herpotrichiellaceae</taxon>
        <taxon>Exophiala</taxon>
    </lineage>
</organism>
<feature type="region of interest" description="Disordered" evidence="4">
    <location>
        <begin position="393"/>
        <end position="425"/>
    </location>
</feature>
<evidence type="ECO:0000313" key="8">
    <source>
        <dbReference type="Proteomes" id="UP000288859"/>
    </source>
</evidence>
<feature type="compositionally biased region" description="Basic and acidic residues" evidence="4">
    <location>
        <begin position="411"/>
        <end position="424"/>
    </location>
</feature>
<feature type="domain" description="IPT/TIG" evidence="6">
    <location>
        <begin position="795"/>
        <end position="885"/>
    </location>
</feature>
<feature type="region of interest" description="Disordered" evidence="4">
    <location>
        <begin position="621"/>
        <end position="736"/>
    </location>
</feature>
<keyword evidence="5" id="KW-0472">Membrane</keyword>
<feature type="compositionally biased region" description="Pro residues" evidence="4">
    <location>
        <begin position="712"/>
        <end position="725"/>
    </location>
</feature>
<dbReference type="InterPro" id="IPR002909">
    <property type="entry name" value="IPT_dom"/>
</dbReference>
<feature type="compositionally biased region" description="Basic and acidic residues" evidence="4">
    <location>
        <begin position="446"/>
        <end position="455"/>
    </location>
</feature>
<dbReference type="GO" id="GO:0002098">
    <property type="term" value="P:tRNA wobble uridine modification"/>
    <property type="evidence" value="ECO:0007669"/>
    <property type="project" value="TreeGrafter"/>
</dbReference>
<keyword evidence="3" id="KW-0040">ANK repeat</keyword>
<keyword evidence="1" id="KW-0489">Methyltransferase</keyword>
<dbReference type="InterPro" id="IPR014756">
    <property type="entry name" value="Ig_E-set"/>
</dbReference>
<feature type="compositionally biased region" description="Polar residues" evidence="4">
    <location>
        <begin position="1128"/>
        <end position="1145"/>
    </location>
</feature>
<feature type="region of interest" description="Disordered" evidence="4">
    <location>
        <begin position="22"/>
        <end position="119"/>
    </location>
</feature>
<dbReference type="Gene3D" id="1.25.40.20">
    <property type="entry name" value="Ankyrin repeat-containing domain"/>
    <property type="match status" value="1"/>
</dbReference>
<dbReference type="PROSITE" id="PS50297">
    <property type="entry name" value="ANK_REP_REGION"/>
    <property type="match status" value="1"/>
</dbReference>
<feature type="compositionally biased region" description="Acidic residues" evidence="4">
    <location>
        <begin position="1112"/>
        <end position="1125"/>
    </location>
</feature>
<feature type="compositionally biased region" description="Basic and acidic residues" evidence="4">
    <location>
        <begin position="54"/>
        <end position="63"/>
    </location>
</feature>
<sequence length="1611" mass="176647">MASTQDEDMYLFQAGLDQTPSFAGQDFDNFLTSPVPDNDLVPSNPAFLNPNDLSIKHENDDAKSFPSGSSFPRSPRGSASGSSSSSSDSPTYWQARSSRPRTEASTASPPTYNNSQPNWSSGINGFSISANEHMFEDASMAGMDQDYEASNQQMASDFDFETAASTPSGFDALGGINPKVANMSQPFQRQANHAAFGKQSTNARFPATGQPQFFFANSREVSPLNAMLPSAQGQSPWSKQSPASGLEETFNHITMNGDSPGNATFSPNVQFPNPGFTFDPDSSATPSTFTKDISSPPSTVNSTEGTFSLSVHPTSLKSRVETQIPIKLTLHPLPSGVKKLRLPRHTVSKPKFLAKPEAERSPEIYELHTSLVCTSAMQDPVKMQRAWARARGEDLSSYARPSPSSSSDSQNSRDDEDKPLEGGEVRICTGCIQRERKRASRKKQKKPEEEEMFQKDEERRVVVFNTNEIKEWVEVPRDPQSTSAAESSPAPGSMQVELPMRIACYCRHQNEKMGFQVIFTIKDCRDKTIAQAMTNPIMITDDHKTHNAPTALANPSPALPSQGPQLPGAGVFSTAGSEQPVMNTSNPKLSKQSFSTTDLHGLQYNFNPNFPMAPSSNPFAIPSAVSNQTSATLTPRNLSRPASPNGPSGPTSKRRKQSGSGKVPSGLTMTRLDTSQTPSGPATMPNTAATSPYAPNMTAYIGPQDRAFAMPPSRPAPYGTSPPTPNGLDTFPSNINRSFSLENLPRQALISAPPSRQPSRPGSPGSARNSFGASDAPVGQALATSLLGQPSRRPPPLIHKLVPAEGSITGGTEVTILGNGFYQGLEVMFGDTEATTTTYWGEKCLNCIAPPALQAGVVPVTFKQDRTNHNLQQQNHSRLSLFTYVDNRELEMYRLALSIYGKQMPRPTDSAWDAANQIVQQNQSHSMWASHGGYGMGGGHQRNPGLTQLGPIDTLELESSMVQLLERMDETQRSVTPRFDLRRSTGLTLLHLAASLGLTRFVAGLLARGADPNMVDNNGHTAMHHAAMNGHTHVIHRLRLAGGSHKARSIRHFTPADLATSLLAYQAATNTADHYRSRSLGGTPMRLHSRSSSSLRSFWENSSNVQTSTDIDSSEDSDIAEDEDTVPLSLSTSKFETPMSRSQLNLHRIGRSRPSSRRNSSHHPIEVNKPFQQETRDPPTPALAPTAFMLAWRDQLLAQLHQFNESAQSVMPNLNNLNVPLAALQDYQANPMVRRVSALWPQRPNSRQQNNAREGWWETLTGSSSPPPSSPPAYRDLYPDEKANQGAWNVKQRSEIQAAADAAADLHFDNERHITGSSSQVKAASALDKPIERIELSRDRKLFFFWIPLLAILLALMIRGILNASPKSIDISRAPPAKPIGKLAPSATRSSQLPTDYVGLNRHEIEYEDKHVHQVYEEIASHFSATRYKPWPVVDQFLRSLPPGDVFIVASDRSHNLVDIAVQHQPHDAIVGDTLSLPHPHCSFDFAISIAVIHHLSTADRRVQAIKAILQTLKSATKDSKAGRALIFVWALEQKTSRRGWSDEDEQDVLVPWVLKQGYKSPSPDQSTTYQRYYHLYRQGEIQDDARAAGGHIVEAGYDRDNWWVVVERLD</sequence>
<feature type="compositionally biased region" description="Low complexity" evidence="4">
    <location>
        <begin position="395"/>
        <end position="410"/>
    </location>
</feature>
<evidence type="ECO:0000259" key="6">
    <source>
        <dbReference type="SMART" id="SM00429"/>
    </source>
</evidence>
<dbReference type="InterPro" id="IPR051422">
    <property type="entry name" value="AlkB_tRNA_MeTrf/Diox"/>
</dbReference>
<dbReference type="GO" id="GO:0030488">
    <property type="term" value="P:tRNA methylation"/>
    <property type="evidence" value="ECO:0007669"/>
    <property type="project" value="TreeGrafter"/>
</dbReference>
<evidence type="ECO:0000256" key="2">
    <source>
        <dbReference type="ARBA" id="ARBA00022679"/>
    </source>
</evidence>
<dbReference type="InterPro" id="IPR036770">
    <property type="entry name" value="Ankyrin_rpt-contain_sf"/>
</dbReference>
<dbReference type="Pfam" id="PF25603">
    <property type="entry name" value="SPT23_MGA2_DBD"/>
    <property type="match status" value="2"/>
</dbReference>
<dbReference type="PROSITE" id="PS50088">
    <property type="entry name" value="ANK_REPEAT"/>
    <property type="match status" value="2"/>
</dbReference>
<dbReference type="Pfam" id="PF08241">
    <property type="entry name" value="Methyltransf_11"/>
    <property type="match status" value="1"/>
</dbReference>
<dbReference type="SUPFAM" id="SSF48403">
    <property type="entry name" value="Ankyrin repeat"/>
    <property type="match status" value="1"/>
</dbReference>
<feature type="region of interest" description="Disordered" evidence="4">
    <location>
        <begin position="1258"/>
        <end position="1277"/>
    </location>
</feature>
<dbReference type="Proteomes" id="UP000288859">
    <property type="component" value="Unassembled WGS sequence"/>
</dbReference>
<keyword evidence="5" id="KW-1133">Transmembrane helix</keyword>
<dbReference type="GO" id="GO:0005737">
    <property type="term" value="C:cytoplasm"/>
    <property type="evidence" value="ECO:0007669"/>
    <property type="project" value="TreeGrafter"/>
</dbReference>
<feature type="repeat" description="ANK" evidence="3">
    <location>
        <begin position="985"/>
        <end position="1017"/>
    </location>
</feature>
<feature type="compositionally biased region" description="Basic residues" evidence="4">
    <location>
        <begin position="436"/>
        <end position="445"/>
    </location>
</feature>
<dbReference type="SMART" id="SM00429">
    <property type="entry name" value="IPT"/>
    <property type="match status" value="1"/>
</dbReference>
<proteinExistence type="predicted"/>
<feature type="region of interest" description="Disordered" evidence="4">
    <location>
        <begin position="251"/>
        <end position="304"/>
    </location>
</feature>
<dbReference type="GO" id="GO:0008757">
    <property type="term" value="F:S-adenosylmethionine-dependent methyltransferase activity"/>
    <property type="evidence" value="ECO:0007669"/>
    <property type="project" value="InterPro"/>
</dbReference>
<dbReference type="EMBL" id="NAJM01000061">
    <property type="protein sequence ID" value="RVX66428.1"/>
    <property type="molecule type" value="Genomic_DNA"/>
</dbReference>
<evidence type="ECO:0000256" key="4">
    <source>
        <dbReference type="SAM" id="MobiDB-lite"/>
    </source>
</evidence>
<dbReference type="OrthoDB" id="71307at2759"/>
<keyword evidence="5" id="KW-0812">Transmembrane</keyword>
<evidence type="ECO:0000313" key="7">
    <source>
        <dbReference type="EMBL" id="RVX66428.1"/>
    </source>
</evidence>
<evidence type="ECO:0000256" key="3">
    <source>
        <dbReference type="PROSITE-ProRule" id="PRU00023"/>
    </source>
</evidence>
<dbReference type="InterPro" id="IPR002110">
    <property type="entry name" value="Ankyrin_rpt"/>
</dbReference>
<dbReference type="Pfam" id="PF01833">
    <property type="entry name" value="TIG"/>
    <property type="match status" value="1"/>
</dbReference>
<dbReference type="PANTHER" id="PTHR13069">
    <property type="entry name" value="ALKYLATED DNA REPAIR PROTEIN ALKB HOMOLOG 8"/>
    <property type="match status" value="1"/>
</dbReference>
<dbReference type="Gene3D" id="2.60.40.10">
    <property type="entry name" value="Immunoglobulins"/>
    <property type="match status" value="1"/>
</dbReference>
<evidence type="ECO:0000256" key="1">
    <source>
        <dbReference type="ARBA" id="ARBA00022603"/>
    </source>
</evidence>
<feature type="compositionally biased region" description="Polar residues" evidence="4">
    <location>
        <begin position="621"/>
        <end position="651"/>
    </location>
</feature>
<comment type="caution">
    <text evidence="7">The sequence shown here is derived from an EMBL/GenBank/DDBJ whole genome shotgun (WGS) entry which is preliminary data.</text>
</comment>
<feature type="compositionally biased region" description="Basic residues" evidence="4">
    <location>
        <begin position="1148"/>
        <end position="1161"/>
    </location>
</feature>
<feature type="region of interest" description="Disordered" evidence="4">
    <location>
        <begin position="436"/>
        <end position="455"/>
    </location>
</feature>
<dbReference type="InterPro" id="IPR029063">
    <property type="entry name" value="SAM-dependent_MTases_sf"/>
</dbReference>
<dbReference type="Pfam" id="PF12796">
    <property type="entry name" value="Ank_2"/>
    <property type="match status" value="1"/>
</dbReference>
<dbReference type="PANTHER" id="PTHR13069:SF21">
    <property type="entry name" value="ALKYLATED DNA REPAIR PROTEIN ALKB HOMOLOG 8"/>
    <property type="match status" value="1"/>
</dbReference>
<dbReference type="VEuPathDB" id="FungiDB:PV10_03877"/>
<dbReference type="GO" id="GO:0005634">
    <property type="term" value="C:nucleus"/>
    <property type="evidence" value="ECO:0007669"/>
    <property type="project" value="TreeGrafter"/>
</dbReference>
<dbReference type="SUPFAM" id="SSF53335">
    <property type="entry name" value="S-adenosyl-L-methionine-dependent methyltransferases"/>
    <property type="match status" value="1"/>
</dbReference>
<dbReference type="SUPFAM" id="SSF81296">
    <property type="entry name" value="E set domains"/>
    <property type="match status" value="1"/>
</dbReference>
<feature type="repeat" description="ANK" evidence="3">
    <location>
        <begin position="1018"/>
        <end position="1050"/>
    </location>
</feature>
<dbReference type="VEuPathDB" id="FungiDB:PV10_03878"/>
<gene>
    <name evidence="7" type="ORF">B0A52_09658</name>
</gene>
<feature type="compositionally biased region" description="Polar residues" evidence="4">
    <location>
        <begin position="280"/>
        <end position="304"/>
    </location>
</feature>
<feature type="region of interest" description="Disordered" evidence="4">
    <location>
        <begin position="1075"/>
        <end position="1183"/>
    </location>
</feature>
<feature type="compositionally biased region" description="Low complexity" evidence="4">
    <location>
        <begin position="64"/>
        <end position="90"/>
    </location>
</feature>
<dbReference type="InterPro" id="IPR013216">
    <property type="entry name" value="Methyltransf_11"/>
</dbReference>
<feature type="region of interest" description="Disordered" evidence="4">
    <location>
        <begin position="751"/>
        <end position="775"/>
    </location>
</feature>
<dbReference type="SMART" id="SM00248">
    <property type="entry name" value="ANK"/>
    <property type="match status" value="2"/>
</dbReference>
<dbReference type="InterPro" id="IPR057962">
    <property type="entry name" value="SPT23_MGA2_DBD"/>
</dbReference>
<feature type="compositionally biased region" description="Polar residues" evidence="4">
    <location>
        <begin position="91"/>
        <end position="119"/>
    </location>
</feature>
<name>A0A438MRY9_EXOME</name>
<accession>A0A438MRY9</accession>